<dbReference type="EMBL" id="VSSQ01059169">
    <property type="protein sequence ID" value="MPN12755.1"/>
    <property type="molecule type" value="Genomic_DNA"/>
</dbReference>
<reference evidence="1" key="1">
    <citation type="submission" date="2019-08" db="EMBL/GenBank/DDBJ databases">
        <authorList>
            <person name="Kucharzyk K."/>
            <person name="Murdoch R.W."/>
            <person name="Higgins S."/>
            <person name="Loffler F."/>
        </authorList>
    </citation>
    <scope>NUCLEOTIDE SEQUENCE</scope>
</reference>
<evidence type="ECO:0000313" key="1">
    <source>
        <dbReference type="EMBL" id="MPN12755.1"/>
    </source>
</evidence>
<comment type="caution">
    <text evidence="1">The sequence shown here is derived from an EMBL/GenBank/DDBJ whole genome shotgun (WGS) entry which is preliminary data.</text>
</comment>
<dbReference type="AlphaFoldDB" id="A0A645FED5"/>
<name>A0A645FED5_9ZZZZ</name>
<accession>A0A645FED5</accession>
<organism evidence="1">
    <name type="scientific">bioreactor metagenome</name>
    <dbReference type="NCBI Taxonomy" id="1076179"/>
    <lineage>
        <taxon>unclassified sequences</taxon>
        <taxon>metagenomes</taxon>
        <taxon>ecological metagenomes</taxon>
    </lineage>
</organism>
<protein>
    <submittedName>
        <fullName evidence="1">Uncharacterized protein</fullName>
    </submittedName>
</protein>
<gene>
    <name evidence="1" type="ORF">SDC9_160075</name>
</gene>
<sequence length="113" mass="12393">MLIAVAVEILIAFDTQRKESAHAGPDDMRIEMVCRGADDGYIDKTKSKGCPQDGAHISLIAGMMKHQVHDPFGELAFFFIKYSGSKYIFLPRQSCQHAIGGLCADVIGFTQSK</sequence>
<proteinExistence type="predicted"/>